<dbReference type="GO" id="GO:0003677">
    <property type="term" value="F:DNA binding"/>
    <property type="evidence" value="ECO:0007669"/>
    <property type="project" value="InterPro"/>
</dbReference>
<proteinExistence type="predicted"/>
<accession>A0A068DQB7</accession>
<dbReference type="Proteomes" id="UP000027148">
    <property type="component" value="Chromosome"/>
</dbReference>
<sequence>MNEIFDLNELEKCGENIYVIINILGKRSNQIINYIKMKLQKPLESSSNNLLENILEKKEQIEIYRTYENLPKPTSMAIQELIDGKLFFYNPNESN</sequence>
<organism evidence="3 4">
    <name type="scientific">Candidatus Walczuchella monophlebidarum</name>
    <dbReference type="NCBI Taxonomy" id="1415657"/>
    <lineage>
        <taxon>Bacteria</taxon>
        <taxon>Pseudomonadati</taxon>
        <taxon>Bacteroidota</taxon>
        <taxon>Flavobacteriia</taxon>
        <taxon>Flavobacteriales</taxon>
        <taxon>Candidatus Walczuchella</taxon>
    </lineage>
</organism>
<dbReference type="HOGENOM" id="CLU_140821_0_0_10"/>
<dbReference type="SUPFAM" id="SSF63562">
    <property type="entry name" value="RPB6/omega subunit-like"/>
    <property type="match status" value="1"/>
</dbReference>
<gene>
    <name evidence="3" type="ORF">FNIIJ_133</name>
</gene>
<dbReference type="OrthoDB" id="9429628at2"/>
<dbReference type="KEGG" id="elv:FNIIJ_133"/>
<keyword evidence="2" id="KW-0804">Transcription</keyword>
<name>A0A068DQB7_9FLAO</name>
<evidence type="ECO:0000313" key="3">
    <source>
        <dbReference type="EMBL" id="AID37422.1"/>
    </source>
</evidence>
<evidence type="ECO:0000256" key="2">
    <source>
        <dbReference type="ARBA" id="ARBA00023163"/>
    </source>
</evidence>
<dbReference type="InterPro" id="IPR036161">
    <property type="entry name" value="RPB6/omega-like_sf"/>
</dbReference>
<protein>
    <submittedName>
        <fullName evidence="3">Uncharacterized protein</fullName>
    </submittedName>
</protein>
<evidence type="ECO:0000256" key="1">
    <source>
        <dbReference type="ARBA" id="ARBA00022478"/>
    </source>
</evidence>
<dbReference type="GO" id="GO:0000428">
    <property type="term" value="C:DNA-directed RNA polymerase complex"/>
    <property type="evidence" value="ECO:0007669"/>
    <property type="project" value="UniProtKB-KW"/>
</dbReference>
<dbReference type="GO" id="GO:0003899">
    <property type="term" value="F:DNA-directed RNA polymerase activity"/>
    <property type="evidence" value="ECO:0007669"/>
    <property type="project" value="InterPro"/>
</dbReference>
<dbReference type="RefSeq" id="WP_038436136.1">
    <property type="nucleotide sequence ID" value="NZ_CP006873.1"/>
</dbReference>
<evidence type="ECO:0000313" key="4">
    <source>
        <dbReference type="Proteomes" id="UP000027148"/>
    </source>
</evidence>
<keyword evidence="1" id="KW-0240">DNA-directed RNA polymerase</keyword>
<dbReference type="GO" id="GO:0006351">
    <property type="term" value="P:DNA-templated transcription"/>
    <property type="evidence" value="ECO:0007669"/>
    <property type="project" value="InterPro"/>
</dbReference>
<dbReference type="EMBL" id="CP006873">
    <property type="protein sequence ID" value="AID37422.1"/>
    <property type="molecule type" value="Genomic_DNA"/>
</dbReference>
<keyword evidence="4" id="KW-1185">Reference proteome</keyword>
<dbReference type="STRING" id="1415657.FNIIJ_133"/>
<dbReference type="AlphaFoldDB" id="A0A068DQB7"/>
<reference evidence="3 4" key="1">
    <citation type="journal article" date="2014" name="Genome Biol. Evol.">
        <title>Genome sequence of "Candidatus Walczuchella monophlebidarum" the flavobacterial endosymbiont of Llaveia axin axin (Hemiptera: Coccoidea: Monophlebidae).</title>
        <authorList>
            <person name="Rosas-Perez T."/>
            <person name="Rosenblueth M."/>
            <person name="Rincon-Rosales R."/>
            <person name="Mora J."/>
            <person name="Martinez-Romero E."/>
        </authorList>
    </citation>
    <scope>NUCLEOTIDE SEQUENCE [LARGE SCALE GENOMIC DNA]</scope>
    <source>
        <strain evidence="3">FNIIJ</strain>
    </source>
</reference>